<dbReference type="AlphaFoldDB" id="A0A2Z6N7Y9"/>
<evidence type="ECO:0000313" key="1">
    <source>
        <dbReference type="EMBL" id="GAU39801.1"/>
    </source>
</evidence>
<protein>
    <submittedName>
        <fullName evidence="1">Uncharacterized protein</fullName>
    </submittedName>
</protein>
<reference evidence="2" key="1">
    <citation type="journal article" date="2017" name="Front. Plant Sci.">
        <title>Climate Clever Clovers: New Paradigm to Reduce the Environmental Footprint of Ruminants by Breeding Low Methanogenic Forages Utilizing Haplotype Variation.</title>
        <authorList>
            <person name="Kaur P."/>
            <person name="Appels R."/>
            <person name="Bayer P.E."/>
            <person name="Keeble-Gagnere G."/>
            <person name="Wang J."/>
            <person name="Hirakawa H."/>
            <person name="Shirasawa K."/>
            <person name="Vercoe P."/>
            <person name="Stefanova K."/>
            <person name="Durmic Z."/>
            <person name="Nichols P."/>
            <person name="Revell C."/>
            <person name="Isobe S.N."/>
            <person name="Edwards D."/>
            <person name="Erskine W."/>
        </authorList>
    </citation>
    <scope>NUCLEOTIDE SEQUENCE [LARGE SCALE GENOMIC DNA]</scope>
    <source>
        <strain evidence="2">cv. Daliak</strain>
    </source>
</reference>
<sequence>MALAAKAMRGCALKWWRWWSPRHPGVSWNMFTIALLWRFKPEDRNILPIVDDVKEPDQKSSLLTEIDVCSHELMNDDILQAWDSFLLSTEDDVPPTSANSDGNVNLIDATTKELIEKQEWVDGSNPQLVTMIIPFQEKSCLLPSMALCPSRVCVSIPKLIFPDYHNDAFSSTVTPKIAIPFYLMTSLPKDFVHGEMCVALVTLATIVPSPEKTTMNAISVKLPFNFISLFDPGGTHLLTTLSLPEPLDLTYGTVAIILPPPEPEPPDCKHRMINGSACQEFIYEVFDLLRWVCGIGFVYGVVIFKKKDITLGLSWLCEHNNQGVPCDDYGLNGAYDLYNIKGAPNCMCVNEFVPMFLHKWIMVEWSDGYVNKNWQGWIKKNWKCWKVLYNLEDKVGLHGVDSDIIHVVWVPCVLAWMCHNEGTICDTKTIEIMEKMNHKSIVRLWSCCILVVGELVAKVATFGVTKIVISLTNACQFMHIIVRTCGCISQVKMERRKNWDCGRHDNMHATTWSSKFKQWDPGIICARSCFHNLEDKVDFEGVGNVMIIEA</sequence>
<accession>A0A2Z6N7Y9</accession>
<evidence type="ECO:0000313" key="2">
    <source>
        <dbReference type="Proteomes" id="UP000242715"/>
    </source>
</evidence>
<dbReference type="OrthoDB" id="10595318at2759"/>
<dbReference type="Proteomes" id="UP000242715">
    <property type="component" value="Unassembled WGS sequence"/>
</dbReference>
<gene>
    <name evidence="1" type="ORF">TSUD_219760</name>
</gene>
<dbReference type="EMBL" id="DF973778">
    <property type="protein sequence ID" value="GAU39801.1"/>
    <property type="molecule type" value="Genomic_DNA"/>
</dbReference>
<organism evidence="1 2">
    <name type="scientific">Trifolium subterraneum</name>
    <name type="common">Subterranean clover</name>
    <dbReference type="NCBI Taxonomy" id="3900"/>
    <lineage>
        <taxon>Eukaryota</taxon>
        <taxon>Viridiplantae</taxon>
        <taxon>Streptophyta</taxon>
        <taxon>Embryophyta</taxon>
        <taxon>Tracheophyta</taxon>
        <taxon>Spermatophyta</taxon>
        <taxon>Magnoliopsida</taxon>
        <taxon>eudicotyledons</taxon>
        <taxon>Gunneridae</taxon>
        <taxon>Pentapetalae</taxon>
        <taxon>rosids</taxon>
        <taxon>fabids</taxon>
        <taxon>Fabales</taxon>
        <taxon>Fabaceae</taxon>
        <taxon>Papilionoideae</taxon>
        <taxon>50 kb inversion clade</taxon>
        <taxon>NPAAA clade</taxon>
        <taxon>Hologalegina</taxon>
        <taxon>IRL clade</taxon>
        <taxon>Trifolieae</taxon>
        <taxon>Trifolium</taxon>
    </lineage>
</organism>
<keyword evidence="2" id="KW-1185">Reference proteome</keyword>
<proteinExistence type="predicted"/>
<name>A0A2Z6N7Y9_TRISU</name>